<evidence type="ECO:0000313" key="1">
    <source>
        <dbReference type="EMBL" id="SVD90648.1"/>
    </source>
</evidence>
<dbReference type="GO" id="GO:0003677">
    <property type="term" value="F:DNA binding"/>
    <property type="evidence" value="ECO:0007669"/>
    <property type="project" value="InterPro"/>
</dbReference>
<dbReference type="GO" id="GO:0003918">
    <property type="term" value="F:DNA topoisomerase type II (double strand cut, ATP-hydrolyzing) activity"/>
    <property type="evidence" value="ECO:0007669"/>
    <property type="project" value="TreeGrafter"/>
</dbReference>
<dbReference type="Pfam" id="PF03989">
    <property type="entry name" value="DNA_gyraseA_C"/>
    <property type="match status" value="2"/>
</dbReference>
<accession>A0A382Z7F1</accession>
<proteinExistence type="predicted"/>
<dbReference type="Gene3D" id="2.120.10.90">
    <property type="entry name" value="DNA gyrase/topoisomerase IV, subunit A, C-terminal"/>
    <property type="match status" value="1"/>
</dbReference>
<sequence length="161" mass="17415">IRFPESEISVVGRIAMGVKGIGLKPDDFVVSMLVVRREGMLLCVAHDGSGKKLGTGEIPVRKRGGLGTLVMPFVKGNSVVSAIEVIGGDKVKFITGEGHFHRINMDDIPHQKRGKGAHRLVNVLGGSEVVEVIREHIGGQQVEEEDIGGQQVEEEQINFLD</sequence>
<dbReference type="InterPro" id="IPR050220">
    <property type="entry name" value="Type_II_DNA_Topoisomerases"/>
</dbReference>
<evidence type="ECO:0008006" key="2">
    <source>
        <dbReference type="Google" id="ProtNLM"/>
    </source>
</evidence>
<protein>
    <recommendedName>
        <fullName evidence="2">DNA gyrase subunit A</fullName>
    </recommendedName>
</protein>
<dbReference type="EMBL" id="UINC01181120">
    <property type="protein sequence ID" value="SVD90648.1"/>
    <property type="molecule type" value="Genomic_DNA"/>
</dbReference>
<dbReference type="GO" id="GO:0009330">
    <property type="term" value="C:DNA topoisomerase type II (double strand cut, ATP-hydrolyzing) complex"/>
    <property type="evidence" value="ECO:0007669"/>
    <property type="project" value="TreeGrafter"/>
</dbReference>
<dbReference type="GO" id="GO:0006265">
    <property type="term" value="P:DNA topological change"/>
    <property type="evidence" value="ECO:0007669"/>
    <property type="project" value="InterPro"/>
</dbReference>
<gene>
    <name evidence="1" type="ORF">METZ01_LOCUS443502</name>
</gene>
<dbReference type="GO" id="GO:0005524">
    <property type="term" value="F:ATP binding"/>
    <property type="evidence" value="ECO:0007669"/>
    <property type="project" value="InterPro"/>
</dbReference>
<dbReference type="AlphaFoldDB" id="A0A382Z7F1"/>
<feature type="non-terminal residue" evidence="1">
    <location>
        <position position="1"/>
    </location>
</feature>
<organism evidence="1">
    <name type="scientific">marine metagenome</name>
    <dbReference type="NCBI Taxonomy" id="408172"/>
    <lineage>
        <taxon>unclassified sequences</taxon>
        <taxon>metagenomes</taxon>
        <taxon>ecological metagenomes</taxon>
    </lineage>
</organism>
<dbReference type="PANTHER" id="PTHR43493">
    <property type="entry name" value="DNA GYRASE/TOPOISOMERASE SUBUNIT A"/>
    <property type="match status" value="1"/>
</dbReference>
<dbReference type="PANTHER" id="PTHR43493:SF5">
    <property type="entry name" value="DNA GYRASE SUBUNIT A, CHLOROPLASTIC_MITOCHONDRIAL"/>
    <property type="match status" value="1"/>
</dbReference>
<name>A0A382Z7F1_9ZZZZ</name>
<reference evidence="1" key="1">
    <citation type="submission" date="2018-05" db="EMBL/GenBank/DDBJ databases">
        <authorList>
            <person name="Lanie J.A."/>
            <person name="Ng W.-L."/>
            <person name="Kazmierczak K.M."/>
            <person name="Andrzejewski T.M."/>
            <person name="Davidsen T.M."/>
            <person name="Wayne K.J."/>
            <person name="Tettelin H."/>
            <person name="Glass J.I."/>
            <person name="Rusch D."/>
            <person name="Podicherti R."/>
            <person name="Tsui H.-C.T."/>
            <person name="Winkler M.E."/>
        </authorList>
    </citation>
    <scope>NUCLEOTIDE SEQUENCE</scope>
</reference>
<dbReference type="InterPro" id="IPR006691">
    <property type="entry name" value="GyrA/parC_rep"/>
</dbReference>
<dbReference type="InterPro" id="IPR035516">
    <property type="entry name" value="Gyrase/topoIV_suA_C"/>
</dbReference>
<dbReference type="SUPFAM" id="SSF101904">
    <property type="entry name" value="GyrA/ParC C-terminal domain-like"/>
    <property type="match status" value="1"/>
</dbReference>